<evidence type="ECO:0000313" key="2">
    <source>
        <dbReference type="EMBL" id="KAH7372638.1"/>
    </source>
</evidence>
<organism evidence="2 3">
    <name type="scientific">Ceratopteris richardii</name>
    <name type="common">Triangle waterfern</name>
    <dbReference type="NCBI Taxonomy" id="49495"/>
    <lineage>
        <taxon>Eukaryota</taxon>
        <taxon>Viridiplantae</taxon>
        <taxon>Streptophyta</taxon>
        <taxon>Embryophyta</taxon>
        <taxon>Tracheophyta</taxon>
        <taxon>Polypodiopsida</taxon>
        <taxon>Polypodiidae</taxon>
        <taxon>Polypodiales</taxon>
        <taxon>Pteridineae</taxon>
        <taxon>Pteridaceae</taxon>
        <taxon>Parkerioideae</taxon>
        <taxon>Ceratopteris</taxon>
    </lineage>
</organism>
<dbReference type="Proteomes" id="UP000825935">
    <property type="component" value="Chromosome 17"/>
</dbReference>
<keyword evidence="3" id="KW-1185">Reference proteome</keyword>
<accession>A0A8T2SS85</accession>
<name>A0A8T2SS85_CERRI</name>
<sequence>MMDLSKPLFLVLSFSLIFLSIISCWSLSPVVAARNPATSTFPVHEWPSHRKWPSHGNEGLYVRKAPMNKEAHRRDGLNQWHP</sequence>
<gene>
    <name evidence="2" type="ORF">KP509_17G014300</name>
</gene>
<feature type="signal peptide" evidence="1">
    <location>
        <begin position="1"/>
        <end position="32"/>
    </location>
</feature>
<protein>
    <submittedName>
        <fullName evidence="2">Uncharacterized protein</fullName>
    </submittedName>
</protein>
<feature type="chain" id="PRO_5035948568" evidence="1">
    <location>
        <begin position="33"/>
        <end position="82"/>
    </location>
</feature>
<evidence type="ECO:0000313" key="3">
    <source>
        <dbReference type="Proteomes" id="UP000825935"/>
    </source>
</evidence>
<reference evidence="2" key="1">
    <citation type="submission" date="2021-08" db="EMBL/GenBank/DDBJ databases">
        <title>WGS assembly of Ceratopteris richardii.</title>
        <authorList>
            <person name="Marchant D.B."/>
            <person name="Chen G."/>
            <person name="Jenkins J."/>
            <person name="Shu S."/>
            <person name="Leebens-Mack J."/>
            <person name="Grimwood J."/>
            <person name="Schmutz J."/>
            <person name="Soltis P."/>
            <person name="Soltis D."/>
            <person name="Chen Z.-H."/>
        </authorList>
    </citation>
    <scope>NUCLEOTIDE SEQUENCE</scope>
    <source>
        <strain evidence="2">Whitten #5841</strain>
        <tissue evidence="2">Leaf</tissue>
    </source>
</reference>
<dbReference type="AlphaFoldDB" id="A0A8T2SS85"/>
<keyword evidence="1" id="KW-0732">Signal</keyword>
<dbReference type="EMBL" id="CM035422">
    <property type="protein sequence ID" value="KAH7372638.1"/>
    <property type="molecule type" value="Genomic_DNA"/>
</dbReference>
<dbReference type="PROSITE" id="PS51257">
    <property type="entry name" value="PROKAR_LIPOPROTEIN"/>
    <property type="match status" value="1"/>
</dbReference>
<evidence type="ECO:0000256" key="1">
    <source>
        <dbReference type="SAM" id="SignalP"/>
    </source>
</evidence>
<comment type="caution">
    <text evidence="2">The sequence shown here is derived from an EMBL/GenBank/DDBJ whole genome shotgun (WGS) entry which is preliminary data.</text>
</comment>
<proteinExistence type="predicted"/>